<keyword evidence="1" id="KW-0812">Transmembrane</keyword>
<dbReference type="EMBL" id="BSNX01000063">
    <property type="protein sequence ID" value="GLQ74771.1"/>
    <property type="molecule type" value="Genomic_DNA"/>
</dbReference>
<evidence type="ECO:0000313" key="3">
    <source>
        <dbReference type="Proteomes" id="UP001156690"/>
    </source>
</evidence>
<evidence type="ECO:0008006" key="4">
    <source>
        <dbReference type="Google" id="ProtNLM"/>
    </source>
</evidence>
<comment type="caution">
    <text evidence="2">The sequence shown here is derived from an EMBL/GenBank/DDBJ whole genome shotgun (WGS) entry which is preliminary data.</text>
</comment>
<gene>
    <name evidence="2" type="ORF">GCM10007932_41330</name>
</gene>
<dbReference type="AlphaFoldDB" id="A0AAV5NVU1"/>
<keyword evidence="3" id="KW-1185">Reference proteome</keyword>
<keyword evidence="1" id="KW-1133">Transmembrane helix</keyword>
<protein>
    <recommendedName>
        <fullName evidence="4">Flp family type IVb pilin</fullName>
    </recommendedName>
</protein>
<reference evidence="3" key="1">
    <citation type="journal article" date="2019" name="Int. J. Syst. Evol. Microbiol.">
        <title>The Global Catalogue of Microorganisms (GCM) 10K type strain sequencing project: providing services to taxonomists for standard genome sequencing and annotation.</title>
        <authorList>
            <consortium name="The Broad Institute Genomics Platform"/>
            <consortium name="The Broad Institute Genome Sequencing Center for Infectious Disease"/>
            <person name="Wu L."/>
            <person name="Ma J."/>
        </authorList>
    </citation>
    <scope>NUCLEOTIDE SEQUENCE [LARGE SCALE GENOMIC DNA]</scope>
    <source>
        <strain evidence="3">NBRC 15640</strain>
    </source>
</reference>
<accession>A0AAV5NVU1</accession>
<proteinExistence type="predicted"/>
<sequence>MTMLNTITNLLAKFQQDERGVTAVEYAIIAVVISGIILAAFNSGLGDAIRSAIENVTSNIEQVTPSGGNGGGTGSNG</sequence>
<evidence type="ECO:0000313" key="2">
    <source>
        <dbReference type="EMBL" id="GLQ74771.1"/>
    </source>
</evidence>
<evidence type="ECO:0000256" key="1">
    <source>
        <dbReference type="SAM" id="Phobius"/>
    </source>
</evidence>
<feature type="transmembrane region" description="Helical" evidence="1">
    <location>
        <begin position="20"/>
        <end position="41"/>
    </location>
</feature>
<dbReference type="InterPro" id="IPR007047">
    <property type="entry name" value="Flp_Fap"/>
</dbReference>
<dbReference type="Pfam" id="PF04964">
    <property type="entry name" value="Flp_Fap"/>
    <property type="match status" value="1"/>
</dbReference>
<name>A0AAV5NVU1_9VIBR</name>
<keyword evidence="1" id="KW-0472">Membrane</keyword>
<organism evidence="2 3">
    <name type="scientific">Vibrio penaeicida</name>
    <dbReference type="NCBI Taxonomy" id="104609"/>
    <lineage>
        <taxon>Bacteria</taxon>
        <taxon>Pseudomonadati</taxon>
        <taxon>Pseudomonadota</taxon>
        <taxon>Gammaproteobacteria</taxon>
        <taxon>Vibrionales</taxon>
        <taxon>Vibrionaceae</taxon>
        <taxon>Vibrio</taxon>
    </lineage>
</organism>
<dbReference type="Proteomes" id="UP001156690">
    <property type="component" value="Unassembled WGS sequence"/>
</dbReference>